<dbReference type="WBParaSite" id="TCLT_0001078101-mRNA-1">
    <property type="protein sequence ID" value="TCLT_0001078101-mRNA-1"/>
    <property type="gene ID" value="TCLT_0001078101"/>
</dbReference>
<proteinExistence type="predicted"/>
<name>A0A0N5DC62_THECL</name>
<gene>
    <name evidence="2" type="ORF">TCLT_LOCUS10763</name>
</gene>
<sequence length="215" mass="24665">MLSRKPREGSALEPPKLTLESSFTLKQLFNEPPVYDELCFYCSEGARCSNHDNPQLRLQMEQQSHTNIMESLLEEIFDNEIIKKENVNVNMLIAVNNLEEKRRKKPQSDKKSARNVIIKEGTKKNRASMINEDSEVQIQQARAIVLDEHNNDFTTKVVSKDIEQEMEDKRKRTVPVIINENKLKPGKIVEKSFVKDMGKHSTSTPEPAELRASTA</sequence>
<dbReference type="OrthoDB" id="10465738at2759"/>
<accession>A0A0N5DC62</accession>
<dbReference type="EMBL" id="UYYF01005340">
    <property type="protein sequence ID" value="VDN08480.1"/>
    <property type="molecule type" value="Genomic_DNA"/>
</dbReference>
<feature type="region of interest" description="Disordered" evidence="1">
    <location>
        <begin position="195"/>
        <end position="215"/>
    </location>
</feature>
<organism evidence="4">
    <name type="scientific">Thelazia callipaeda</name>
    <name type="common">Oriental eyeworm</name>
    <name type="synonym">Parasitic nematode</name>
    <dbReference type="NCBI Taxonomy" id="103827"/>
    <lineage>
        <taxon>Eukaryota</taxon>
        <taxon>Metazoa</taxon>
        <taxon>Ecdysozoa</taxon>
        <taxon>Nematoda</taxon>
        <taxon>Chromadorea</taxon>
        <taxon>Rhabditida</taxon>
        <taxon>Spirurina</taxon>
        <taxon>Spiruromorpha</taxon>
        <taxon>Thelazioidea</taxon>
        <taxon>Thelaziidae</taxon>
        <taxon>Thelazia</taxon>
    </lineage>
</organism>
<reference evidence="4" key="1">
    <citation type="submission" date="2017-02" db="UniProtKB">
        <authorList>
            <consortium name="WormBaseParasite"/>
        </authorList>
    </citation>
    <scope>IDENTIFICATION</scope>
</reference>
<evidence type="ECO:0000313" key="4">
    <source>
        <dbReference type="WBParaSite" id="TCLT_0001078101-mRNA-1"/>
    </source>
</evidence>
<protein>
    <submittedName>
        <fullName evidence="2 4">Uncharacterized protein</fullName>
    </submittedName>
</protein>
<dbReference type="Proteomes" id="UP000276776">
    <property type="component" value="Unassembled WGS sequence"/>
</dbReference>
<reference evidence="2 3" key="2">
    <citation type="submission" date="2018-11" db="EMBL/GenBank/DDBJ databases">
        <authorList>
            <consortium name="Pathogen Informatics"/>
        </authorList>
    </citation>
    <scope>NUCLEOTIDE SEQUENCE [LARGE SCALE GENOMIC DNA]</scope>
</reference>
<evidence type="ECO:0000313" key="2">
    <source>
        <dbReference type="EMBL" id="VDN08480.1"/>
    </source>
</evidence>
<keyword evidence="3" id="KW-1185">Reference proteome</keyword>
<evidence type="ECO:0000313" key="3">
    <source>
        <dbReference type="Proteomes" id="UP000276776"/>
    </source>
</evidence>
<dbReference type="AlphaFoldDB" id="A0A0N5DC62"/>
<evidence type="ECO:0000256" key="1">
    <source>
        <dbReference type="SAM" id="MobiDB-lite"/>
    </source>
</evidence>